<feature type="disulfide bond" description="Redox-active" evidence="12">
    <location>
        <begin position="395"/>
        <end position="398"/>
    </location>
</feature>
<keyword evidence="5" id="KW-0732">Signal</keyword>
<dbReference type="OrthoDB" id="72053at2759"/>
<dbReference type="PROSITE" id="PS50222">
    <property type="entry name" value="EF_HAND_2"/>
    <property type="match status" value="2"/>
</dbReference>
<comment type="caution">
    <text evidence="18">The sequence shown here is derived from an EMBL/GenBank/DDBJ whole genome shotgun (WGS) entry which is preliminary data.</text>
</comment>
<name>A0A3F2RL21_9STRA</name>
<evidence type="ECO:0000256" key="2">
    <source>
        <dbReference type="ARBA" id="ARBA00004319"/>
    </source>
</evidence>
<dbReference type="CDD" id="cd02981">
    <property type="entry name" value="PDI_b_family"/>
    <property type="match status" value="1"/>
</dbReference>
<dbReference type="InterPro" id="IPR013766">
    <property type="entry name" value="Thioredoxin_domain"/>
</dbReference>
<evidence type="ECO:0000256" key="5">
    <source>
        <dbReference type="ARBA" id="ARBA00022729"/>
    </source>
</evidence>
<dbReference type="InterPro" id="IPR017937">
    <property type="entry name" value="Thioredoxin_CS"/>
</dbReference>
<feature type="compositionally biased region" description="Basic and acidic residues" evidence="15">
    <location>
        <begin position="851"/>
        <end position="862"/>
    </location>
</feature>
<comment type="catalytic activity">
    <reaction evidence="1 14">
        <text>Catalyzes the rearrangement of -S-S- bonds in proteins.</text>
        <dbReference type="EC" id="5.3.4.1"/>
    </reaction>
</comment>
<proteinExistence type="inferred from homology"/>
<dbReference type="PRINTS" id="PR00421">
    <property type="entry name" value="THIOREDOXIN"/>
</dbReference>
<keyword evidence="6" id="KW-0677">Repeat</keyword>
<dbReference type="InterPro" id="IPR005788">
    <property type="entry name" value="PDI_thioredoxin-like_dom"/>
</dbReference>
<keyword evidence="7" id="KW-0256">Endoplasmic reticulum</keyword>
<dbReference type="PROSITE" id="PS00018">
    <property type="entry name" value="EF_HAND_1"/>
    <property type="match status" value="1"/>
</dbReference>
<dbReference type="InterPro" id="IPR002048">
    <property type="entry name" value="EF_hand_dom"/>
</dbReference>
<keyword evidence="10 14" id="KW-0413">Isomerase</keyword>
<feature type="domain" description="Thioredoxin" evidence="17">
    <location>
        <begin position="346"/>
        <end position="475"/>
    </location>
</feature>
<evidence type="ECO:0000256" key="1">
    <source>
        <dbReference type="ARBA" id="ARBA00001182"/>
    </source>
</evidence>
<sequence length="862" mass="96983">MRRMSTAVAAPARSRLRNLFQQQPLEDIPELKSILAVQTLVAKARDQPAPRQLKEKGAYHQWIETYRSRNNYNSQTQLGKEAFDAFMKEAGVYLQKQEEEAFQGCEKIGAMDESELRSPQAEAFVEAVKLKLSRHICMQAADSFDHLDKDKDGKIQLCDVEKLLLVAAQGNGTEWLKSQFHVYDADGDGVITETESKLILDAMIDTQKTVMKEIFATHVENLPKKHEKLFAKSLSEEDYKSKIPEKVRCIFHFANKLDEERKTYDWELFEDSQKAEFPELHNLLAVYTKGFYDERFTFFERKQEKRAKLEAVATCPSHTNVLFPVPVTRKKARRKKMMFMKQAARALALLFAVALVVRAAEFEEEDDVLVLTEANFAEAVSGHDTLLVEFYAPWCGHCKKLTPEYALAAKNLKELDPPIRLAKIDATAETKLAEQFAVRGFPTLKFFKGDVDAVKDYDGGRTASDIEKWVVKKSGPAVKIVETAEELEEVKKVNDVVVFTVVDAEEGEARTLLEKLADADDLAVYVASTSTDLTEDVAAVNKVVLYKKFDEGKVVYDGEFEKEALGDFVKGNSLPLVITFTQDKAPMIFGGDMAEHVLAFVDTDKDYVAGIEKALKTPARENKGKLLHVIMPHTEKRIVDYFGLAEADMPAIMLVNMGGSMKKYGFDYKGDDFIAKIDGSLAEDLVAFEKRYFGGELTPELKSAEPEDDSDEAVKVIVGKEFQERVVNNEKDVLLEFYAPWCGHCKSLAPKYEELAEKFADVDTIMIGKMDATANEIDHPGVDVRGFPTLLFFPGKDKQNPVVYEGSRDVEGFTEFLKSNAQKFELDGAEHGAKQEAEEEDGDDQEDEAADEKTDAAEHEEL</sequence>
<dbReference type="PANTHER" id="PTHR18929">
    <property type="entry name" value="PROTEIN DISULFIDE ISOMERASE"/>
    <property type="match status" value="1"/>
</dbReference>
<evidence type="ECO:0000259" key="16">
    <source>
        <dbReference type="PROSITE" id="PS50222"/>
    </source>
</evidence>
<keyword evidence="11 12" id="KW-0676">Redox-active center</keyword>
<feature type="domain" description="EF-hand" evidence="16">
    <location>
        <begin position="144"/>
        <end position="170"/>
    </location>
</feature>
<feature type="compositionally biased region" description="Basic and acidic residues" evidence="15">
    <location>
        <begin position="824"/>
        <end position="836"/>
    </location>
</feature>
<dbReference type="Pfam" id="PF13848">
    <property type="entry name" value="Thioredoxin_6"/>
    <property type="match status" value="1"/>
</dbReference>
<reference evidence="20 21" key="1">
    <citation type="submission" date="2018-07" db="EMBL/GenBank/DDBJ databases">
        <title>Genome sequencing of oomycete isolates from Chile give support for New Zealand origin for Phytophthora kernoviae and make available the first Nothophytophthora sp. genome.</title>
        <authorList>
            <person name="Studholme D.J."/>
            <person name="Sanfuentes E."/>
            <person name="Panda P."/>
            <person name="Hill R."/>
            <person name="Sambles C."/>
            <person name="Grant M."/>
            <person name="Williams N.M."/>
            <person name="Mcdougal R.L."/>
        </authorList>
    </citation>
    <scope>NUCLEOTIDE SEQUENCE [LARGE SCALE GENOMIC DNA]</scope>
    <source>
        <strain evidence="18">Chile6</strain>
        <strain evidence="19">Chile7</strain>
    </source>
</reference>
<dbReference type="GO" id="GO:0005788">
    <property type="term" value="C:endoplasmic reticulum lumen"/>
    <property type="evidence" value="ECO:0007669"/>
    <property type="project" value="UniProtKB-SubCell"/>
</dbReference>
<dbReference type="InterPro" id="IPR005792">
    <property type="entry name" value="Prot_disulphide_isomerase"/>
</dbReference>
<evidence type="ECO:0000259" key="17">
    <source>
        <dbReference type="PROSITE" id="PS51352"/>
    </source>
</evidence>
<dbReference type="NCBIfam" id="TIGR01126">
    <property type="entry name" value="pdi_dom"/>
    <property type="match status" value="2"/>
</dbReference>
<feature type="domain" description="EF-hand" evidence="16">
    <location>
        <begin position="171"/>
        <end position="206"/>
    </location>
</feature>
<protein>
    <recommendedName>
        <fullName evidence="4 14">Protein disulfide-isomerase</fullName>
        <ecNumber evidence="4 14">5.3.4.1</ecNumber>
    </recommendedName>
</protein>
<evidence type="ECO:0000256" key="13">
    <source>
        <dbReference type="RuleBase" id="RU004208"/>
    </source>
</evidence>
<dbReference type="EMBL" id="MBAD02000075">
    <property type="protein sequence ID" value="RLN71459.1"/>
    <property type="molecule type" value="Genomic_DNA"/>
</dbReference>
<evidence type="ECO:0000256" key="9">
    <source>
        <dbReference type="ARBA" id="ARBA00023157"/>
    </source>
</evidence>
<feature type="domain" description="Thioredoxin" evidence="17">
    <location>
        <begin position="692"/>
        <end position="822"/>
    </location>
</feature>
<dbReference type="GO" id="GO:0005509">
    <property type="term" value="F:calcium ion binding"/>
    <property type="evidence" value="ECO:0007669"/>
    <property type="project" value="InterPro"/>
</dbReference>
<evidence type="ECO:0000313" key="20">
    <source>
        <dbReference type="Proteomes" id="UP000277300"/>
    </source>
</evidence>
<dbReference type="Gene3D" id="3.40.30.10">
    <property type="entry name" value="Glutaredoxin"/>
    <property type="match status" value="4"/>
</dbReference>
<dbReference type="Proteomes" id="UP000284657">
    <property type="component" value="Unassembled WGS sequence"/>
</dbReference>
<evidence type="ECO:0000256" key="7">
    <source>
        <dbReference type="ARBA" id="ARBA00022824"/>
    </source>
</evidence>
<dbReference type="GO" id="GO:0034976">
    <property type="term" value="P:response to endoplasmic reticulum stress"/>
    <property type="evidence" value="ECO:0007669"/>
    <property type="project" value="TreeGrafter"/>
</dbReference>
<dbReference type="FunFam" id="3.40.30.10:FF:000027">
    <property type="entry name" value="protein disulfide-isomerase A2"/>
    <property type="match status" value="1"/>
</dbReference>
<dbReference type="PROSITE" id="PS00194">
    <property type="entry name" value="THIOREDOXIN_1"/>
    <property type="match status" value="2"/>
</dbReference>
<evidence type="ECO:0000256" key="8">
    <source>
        <dbReference type="ARBA" id="ARBA00022837"/>
    </source>
</evidence>
<feature type="region of interest" description="Disordered" evidence="15">
    <location>
        <begin position="824"/>
        <end position="862"/>
    </location>
</feature>
<dbReference type="GO" id="GO:0003756">
    <property type="term" value="F:protein disulfide isomerase activity"/>
    <property type="evidence" value="ECO:0007669"/>
    <property type="project" value="UniProtKB-EC"/>
</dbReference>
<dbReference type="GO" id="GO:0006457">
    <property type="term" value="P:protein folding"/>
    <property type="evidence" value="ECO:0007669"/>
    <property type="project" value="TreeGrafter"/>
</dbReference>
<dbReference type="FunFam" id="3.40.30.10:FF:000107">
    <property type="entry name" value="Protein disulfide-isomerase 5-2"/>
    <property type="match status" value="1"/>
</dbReference>
<dbReference type="NCBIfam" id="TIGR01130">
    <property type="entry name" value="ER_PDI_fam"/>
    <property type="match status" value="1"/>
</dbReference>
<comment type="similarity">
    <text evidence="3 13">Belongs to the protein disulfide isomerase family.</text>
</comment>
<evidence type="ECO:0000256" key="15">
    <source>
        <dbReference type="SAM" id="MobiDB-lite"/>
    </source>
</evidence>
<dbReference type="Proteomes" id="UP000277300">
    <property type="component" value="Unassembled WGS sequence"/>
</dbReference>
<dbReference type="InterPro" id="IPR036249">
    <property type="entry name" value="Thioredoxin-like_sf"/>
</dbReference>
<dbReference type="FunFam" id="3.40.30.10:FF:000836">
    <property type="entry name" value="Protein disulfide-isomerase"/>
    <property type="match status" value="1"/>
</dbReference>
<accession>A0A3F2RL21</accession>
<dbReference type="InterPro" id="IPR011992">
    <property type="entry name" value="EF-hand-dom_pair"/>
</dbReference>
<evidence type="ECO:0000313" key="19">
    <source>
        <dbReference type="EMBL" id="RLN71459.1"/>
    </source>
</evidence>
<dbReference type="Pfam" id="PF13202">
    <property type="entry name" value="EF-hand_5"/>
    <property type="match status" value="1"/>
</dbReference>
<evidence type="ECO:0000256" key="14">
    <source>
        <dbReference type="RuleBase" id="RU361130"/>
    </source>
</evidence>
<dbReference type="EMBL" id="MBDO02000220">
    <property type="protein sequence ID" value="RLN59519.1"/>
    <property type="molecule type" value="Genomic_DNA"/>
</dbReference>
<dbReference type="SUPFAM" id="SSF52833">
    <property type="entry name" value="Thioredoxin-like"/>
    <property type="match status" value="4"/>
</dbReference>
<evidence type="ECO:0000256" key="6">
    <source>
        <dbReference type="ARBA" id="ARBA00022737"/>
    </source>
</evidence>
<dbReference type="InterPro" id="IPR018247">
    <property type="entry name" value="EF_Hand_1_Ca_BS"/>
</dbReference>
<evidence type="ECO:0000256" key="3">
    <source>
        <dbReference type="ARBA" id="ARBA00006347"/>
    </source>
</evidence>
<feature type="compositionally biased region" description="Acidic residues" evidence="15">
    <location>
        <begin position="837"/>
        <end position="850"/>
    </location>
</feature>
<gene>
    <name evidence="19" type="ORF">BBJ29_005097</name>
    <name evidence="18" type="ORF">BBP00_00006455</name>
</gene>
<comment type="subcellular location">
    <subcellularLocation>
        <location evidence="2">Endoplasmic reticulum lumen</location>
    </subcellularLocation>
</comment>
<dbReference type="PROSITE" id="PS51352">
    <property type="entry name" value="THIOREDOXIN_2"/>
    <property type="match status" value="2"/>
</dbReference>
<evidence type="ECO:0000256" key="10">
    <source>
        <dbReference type="ARBA" id="ARBA00023235"/>
    </source>
</evidence>
<dbReference type="PANTHER" id="PTHR18929:SF240">
    <property type="entry name" value="PROTEIN DISULFIDE-ISOMERASE"/>
    <property type="match status" value="1"/>
</dbReference>
<dbReference type="Pfam" id="PF00085">
    <property type="entry name" value="Thioredoxin"/>
    <property type="match status" value="2"/>
</dbReference>
<dbReference type="AlphaFoldDB" id="A0A3F2RL21"/>
<dbReference type="EC" id="5.3.4.1" evidence="4 14"/>
<dbReference type="CDD" id="cd02995">
    <property type="entry name" value="PDI_a_PDI_a'_C"/>
    <property type="match status" value="1"/>
</dbReference>
<evidence type="ECO:0000256" key="4">
    <source>
        <dbReference type="ARBA" id="ARBA00012723"/>
    </source>
</evidence>
<dbReference type="SUPFAM" id="SSF47473">
    <property type="entry name" value="EF-hand"/>
    <property type="match status" value="1"/>
</dbReference>
<evidence type="ECO:0000313" key="21">
    <source>
        <dbReference type="Proteomes" id="UP000284657"/>
    </source>
</evidence>
<evidence type="ECO:0000256" key="11">
    <source>
        <dbReference type="ARBA" id="ARBA00023284"/>
    </source>
</evidence>
<evidence type="ECO:0000313" key="18">
    <source>
        <dbReference type="EMBL" id="RLN59519.1"/>
    </source>
</evidence>
<organism evidence="18 20">
    <name type="scientific">Phytophthora kernoviae</name>
    <dbReference type="NCBI Taxonomy" id="325452"/>
    <lineage>
        <taxon>Eukaryota</taxon>
        <taxon>Sar</taxon>
        <taxon>Stramenopiles</taxon>
        <taxon>Oomycota</taxon>
        <taxon>Peronosporomycetes</taxon>
        <taxon>Peronosporales</taxon>
        <taxon>Peronosporaceae</taxon>
        <taxon>Phytophthora</taxon>
    </lineage>
</organism>
<feature type="disulfide bond" description="Redox-active" evidence="12">
    <location>
        <begin position="742"/>
        <end position="745"/>
    </location>
</feature>
<dbReference type="Gene3D" id="1.10.238.10">
    <property type="entry name" value="EF-hand"/>
    <property type="match status" value="1"/>
</dbReference>
<evidence type="ECO:0000256" key="12">
    <source>
        <dbReference type="PIRSR" id="PIRSR605792-51"/>
    </source>
</evidence>
<keyword evidence="8" id="KW-0106">Calcium</keyword>
<keyword evidence="9 12" id="KW-1015">Disulfide bond</keyword>